<evidence type="ECO:0000256" key="6">
    <source>
        <dbReference type="ARBA" id="ARBA00022989"/>
    </source>
</evidence>
<evidence type="ECO:0000256" key="9">
    <source>
        <dbReference type="SAM" id="Phobius"/>
    </source>
</evidence>
<proteinExistence type="inferred from homology"/>
<evidence type="ECO:0000256" key="2">
    <source>
        <dbReference type="ARBA" id="ARBA00009749"/>
    </source>
</evidence>
<dbReference type="Gene3D" id="1.10.357.20">
    <property type="entry name" value="SLC41 divalent cation transporters, integral membrane domain"/>
    <property type="match status" value="2"/>
</dbReference>
<comment type="similarity">
    <text evidence="2">Belongs to the SLC41A transporter family.</text>
</comment>
<dbReference type="SUPFAM" id="SSF161093">
    <property type="entry name" value="MgtE membrane domain-like"/>
    <property type="match status" value="2"/>
</dbReference>
<feature type="transmembrane region" description="Helical" evidence="9">
    <location>
        <begin position="319"/>
        <end position="338"/>
    </location>
</feature>
<dbReference type="InterPro" id="IPR045349">
    <property type="entry name" value="SLC41A1-3"/>
</dbReference>
<dbReference type="InterPro" id="IPR036739">
    <property type="entry name" value="SLC41_membr_dom_sf"/>
</dbReference>
<evidence type="ECO:0000256" key="3">
    <source>
        <dbReference type="ARBA" id="ARBA00022448"/>
    </source>
</evidence>
<evidence type="ECO:0000256" key="4">
    <source>
        <dbReference type="ARBA" id="ARBA00022692"/>
    </source>
</evidence>
<reference evidence="11 12" key="1">
    <citation type="submission" date="2019-02" db="EMBL/GenBank/DDBJ databases">
        <title>Genome sequencing of the rare red list fungi Phellinidium pouzarii.</title>
        <authorList>
            <person name="Buettner E."/>
            <person name="Kellner H."/>
        </authorList>
    </citation>
    <scope>NUCLEOTIDE SEQUENCE [LARGE SCALE GENOMIC DNA]</scope>
    <source>
        <strain evidence="11 12">DSM 108285</strain>
    </source>
</reference>
<dbReference type="Pfam" id="PF01769">
    <property type="entry name" value="MgtE"/>
    <property type="match status" value="2"/>
</dbReference>
<name>A0A4S4KZX7_9AGAM</name>
<protein>
    <recommendedName>
        <fullName evidence="10">SLC41A/MgtE integral membrane domain-containing protein</fullName>
    </recommendedName>
</protein>
<comment type="caution">
    <text evidence="11">The sequence shown here is derived from an EMBL/GenBank/DDBJ whole genome shotgun (WGS) entry which is preliminary data.</text>
</comment>
<keyword evidence="6 9" id="KW-1133">Transmembrane helix</keyword>
<feature type="transmembrane region" description="Helical" evidence="9">
    <location>
        <begin position="145"/>
        <end position="170"/>
    </location>
</feature>
<evidence type="ECO:0000256" key="5">
    <source>
        <dbReference type="ARBA" id="ARBA00022842"/>
    </source>
</evidence>
<evidence type="ECO:0000256" key="1">
    <source>
        <dbReference type="ARBA" id="ARBA00004141"/>
    </source>
</evidence>
<accession>A0A4S4KZX7</accession>
<keyword evidence="4 9" id="KW-0812">Transmembrane</keyword>
<feature type="transmembrane region" description="Helical" evidence="9">
    <location>
        <begin position="258"/>
        <end position="279"/>
    </location>
</feature>
<feature type="transmembrane region" description="Helical" evidence="9">
    <location>
        <begin position="234"/>
        <end position="252"/>
    </location>
</feature>
<sequence>MMSEDEERQAAVAMALTDDFGSDGSSISDDEADVALLGLGSQSRGRESSGKGSGSTWAQVKDIVIETVPTLLLTTVGLLFTGELLDHVSHWKAMRQIDELIIIIPVILNLKGNLEMNLSSRLGTAANVGELDEKGSRYGILSGNLALLQVQATLVSFVAAILSFVLGLLMPEVTSDPKAEISFLSTRRHHHVLPHDPRKPKSGIAEFILVASTGMASAKFSLNPDNIAPPVAACLGDLITLCLLGLVSTFLINFVNTPLPLIICIVLVASSCASIYFVSRNNYVRALIKQGWTPLFGAMIVSTATGIILDVFVSRYSGFALLAVIISGLPGAVGSVAVSRISTTLHAAAISMLPVSGHKNVSPPQPSRRLVMTTLFLITIPIEICFLSILRAVGWLTLPFVFIACSVFFFCITWDRDPDMYAMPVHSSVVDLVGQLLLVLCFEIVSLMGQPVEVKHGQ</sequence>
<gene>
    <name evidence="11" type="ORF">EW145_g5500</name>
</gene>
<evidence type="ECO:0000259" key="10">
    <source>
        <dbReference type="Pfam" id="PF01769"/>
    </source>
</evidence>
<feature type="domain" description="SLC41A/MgtE integral membrane" evidence="10">
    <location>
        <begin position="325"/>
        <end position="441"/>
    </location>
</feature>
<dbReference type="AlphaFoldDB" id="A0A4S4KZX7"/>
<evidence type="ECO:0000313" key="11">
    <source>
        <dbReference type="EMBL" id="THH04464.1"/>
    </source>
</evidence>
<dbReference type="InterPro" id="IPR006667">
    <property type="entry name" value="SLC41_membr_dom"/>
</dbReference>
<dbReference type="GO" id="GO:0008324">
    <property type="term" value="F:monoatomic cation transmembrane transporter activity"/>
    <property type="evidence" value="ECO:0007669"/>
    <property type="project" value="InterPro"/>
</dbReference>
<evidence type="ECO:0000313" key="12">
    <source>
        <dbReference type="Proteomes" id="UP000308199"/>
    </source>
</evidence>
<keyword evidence="3" id="KW-0813">Transport</keyword>
<keyword evidence="5" id="KW-0460">Magnesium</keyword>
<organism evidence="11 12">
    <name type="scientific">Phellinidium pouzarii</name>
    <dbReference type="NCBI Taxonomy" id="167371"/>
    <lineage>
        <taxon>Eukaryota</taxon>
        <taxon>Fungi</taxon>
        <taxon>Dikarya</taxon>
        <taxon>Basidiomycota</taxon>
        <taxon>Agaricomycotina</taxon>
        <taxon>Agaricomycetes</taxon>
        <taxon>Hymenochaetales</taxon>
        <taxon>Hymenochaetaceae</taxon>
        <taxon>Phellinidium</taxon>
    </lineage>
</organism>
<dbReference type="GO" id="GO:0005886">
    <property type="term" value="C:plasma membrane"/>
    <property type="evidence" value="ECO:0007669"/>
    <property type="project" value="TreeGrafter"/>
</dbReference>
<comment type="subcellular location">
    <subcellularLocation>
        <location evidence="1">Membrane</location>
        <topology evidence="1">Multi-pass membrane protein</topology>
    </subcellularLocation>
</comment>
<feature type="transmembrane region" description="Helical" evidence="9">
    <location>
        <begin position="396"/>
        <end position="414"/>
    </location>
</feature>
<dbReference type="Proteomes" id="UP000308199">
    <property type="component" value="Unassembled WGS sequence"/>
</dbReference>
<keyword evidence="7" id="KW-0406">Ion transport</keyword>
<feature type="transmembrane region" description="Helical" evidence="9">
    <location>
        <begin position="291"/>
        <end position="313"/>
    </location>
</feature>
<keyword evidence="8 9" id="KW-0472">Membrane</keyword>
<dbReference type="PANTHER" id="PTHR16228:SF7">
    <property type="entry name" value="SLC41A_MGTE INTEGRAL MEMBRANE DOMAIN-CONTAINING PROTEIN"/>
    <property type="match status" value="1"/>
</dbReference>
<keyword evidence="12" id="KW-1185">Reference proteome</keyword>
<feature type="domain" description="SLC41A/MgtE integral membrane" evidence="10">
    <location>
        <begin position="104"/>
        <end position="166"/>
    </location>
</feature>
<dbReference type="OrthoDB" id="666972at2759"/>
<evidence type="ECO:0000256" key="7">
    <source>
        <dbReference type="ARBA" id="ARBA00023065"/>
    </source>
</evidence>
<dbReference type="PANTHER" id="PTHR16228">
    <property type="entry name" value="DIVALENT CATION TRANSPORTER SOLUTE CARRIER FAMILY 41"/>
    <property type="match status" value="1"/>
</dbReference>
<evidence type="ECO:0000256" key="8">
    <source>
        <dbReference type="ARBA" id="ARBA00023136"/>
    </source>
</evidence>
<dbReference type="EMBL" id="SGPK01000340">
    <property type="protein sequence ID" value="THH04464.1"/>
    <property type="molecule type" value="Genomic_DNA"/>
</dbReference>